<dbReference type="AlphaFoldDB" id="A0A0F9YSW3"/>
<dbReference type="GO" id="GO:0005524">
    <property type="term" value="F:ATP binding"/>
    <property type="evidence" value="ECO:0007669"/>
    <property type="project" value="UniProtKB-KW"/>
</dbReference>
<dbReference type="InterPro" id="IPR001650">
    <property type="entry name" value="Helicase_C-like"/>
</dbReference>
<dbReference type="Gene3D" id="3.40.50.300">
    <property type="entry name" value="P-loop containing nucleotide triphosphate hydrolases"/>
    <property type="match status" value="2"/>
</dbReference>
<dbReference type="SUPFAM" id="SSF52540">
    <property type="entry name" value="P-loop containing nucleoside triphosphate hydrolases"/>
    <property type="match status" value="1"/>
</dbReference>
<dbReference type="InterPro" id="IPR011545">
    <property type="entry name" value="DEAD/DEAH_box_helicase_dom"/>
</dbReference>
<dbReference type="VEuPathDB" id="MicrosporidiaDB:NCER_102003"/>
<keyword evidence="4 8" id="KW-0347">Helicase</keyword>
<evidence type="ECO:0000256" key="3">
    <source>
        <dbReference type="ARBA" id="ARBA00022801"/>
    </source>
</evidence>
<evidence type="ECO:0000259" key="7">
    <source>
        <dbReference type="PROSITE" id="PS51194"/>
    </source>
</evidence>
<evidence type="ECO:0000256" key="5">
    <source>
        <dbReference type="ARBA" id="ARBA00022840"/>
    </source>
</evidence>
<dbReference type="VEuPathDB" id="MicrosporidiaDB:AAJ76_1500026595"/>
<dbReference type="PROSITE" id="PS51194">
    <property type="entry name" value="HELICASE_CTER"/>
    <property type="match status" value="1"/>
</dbReference>
<dbReference type="GO" id="GO:0003724">
    <property type="term" value="F:RNA helicase activity"/>
    <property type="evidence" value="ECO:0007669"/>
    <property type="project" value="UniProtKB-EC"/>
</dbReference>
<keyword evidence="9" id="KW-1185">Reference proteome</keyword>
<dbReference type="Proteomes" id="UP000034350">
    <property type="component" value="Unassembled WGS sequence"/>
</dbReference>
<dbReference type="PROSITE" id="PS51192">
    <property type="entry name" value="HELICASE_ATP_BIND_1"/>
    <property type="match status" value="1"/>
</dbReference>
<dbReference type="SMART" id="SM00487">
    <property type="entry name" value="DEXDc"/>
    <property type="match status" value="1"/>
</dbReference>
<keyword evidence="3" id="KW-0378">Hydrolase</keyword>
<evidence type="ECO:0000256" key="4">
    <source>
        <dbReference type="ARBA" id="ARBA00022806"/>
    </source>
</evidence>
<dbReference type="Pfam" id="PF00270">
    <property type="entry name" value="DEAD"/>
    <property type="match status" value="1"/>
</dbReference>
<name>A0A0F9YSW3_9MICR</name>
<sequence>MNNQKVQSAYEVAKELYEDIKKDTEYICNNKDVESIQMINRDKFLAVERFEEMQLGKILQALYDLGHEHPSQVQKLAIPAIKSQNDVVIQSQSGTGKTIAFLVGLLTSIEKGKGTQAVIISPTRELNMQIYDVTLKLTKYNEIETFLALKDKNFDKNHYEIILGTPGSVLSLVNRRLFDFKNLKFFVLDETDVLLDKTTMGTQTFRLLQAFKTAKKVFISATYNDDIKKTIDAYAPDCVKLYQKQNAKPDEIKLYHIDVSYKDKVRTLQSLYELLTVGQVIVFVSKKATVKKLEKILVADSNSVSILHGDLLPEERDFTVEKFKTADTKILVTTDVFSRGMDIPQVNLIINFDLPYYEDKLLLETYIHRIGRSGRFGRTGFVIDMIGGGKEFKDYIQIQEELKTISKGFTIEELQNVNVDE</sequence>
<dbReference type="RefSeq" id="XP_024331394.1">
    <property type="nucleotide sequence ID" value="XM_024474089.1"/>
</dbReference>
<reference evidence="8 9" key="1">
    <citation type="journal article" date="2015" name="Environ. Microbiol.">
        <title>Genome analyses suggest the presence of polyploidy and recent human-driven expansions in eight global populations of the honeybee pathogen Nosema ceranae.</title>
        <authorList>
            <person name="Pelin A."/>
            <person name="Selman M."/>
            <person name="Aris-Brosou S."/>
            <person name="Farinelli L."/>
            <person name="Corradi N."/>
        </authorList>
    </citation>
    <scope>NUCLEOTIDE SEQUENCE [LARGE SCALE GENOMIC DNA]</scope>
    <source>
        <strain evidence="8 9">PA08 1199</strain>
    </source>
</reference>
<proteinExistence type="predicted"/>
<dbReference type="SMART" id="SM00490">
    <property type="entry name" value="HELICc"/>
    <property type="match status" value="1"/>
</dbReference>
<dbReference type="GO" id="GO:0016787">
    <property type="term" value="F:hydrolase activity"/>
    <property type="evidence" value="ECO:0007669"/>
    <property type="project" value="UniProtKB-KW"/>
</dbReference>
<evidence type="ECO:0000313" key="9">
    <source>
        <dbReference type="Proteomes" id="UP000034350"/>
    </source>
</evidence>
<accession>A0A0F9YSW3</accession>
<dbReference type="PANTHER" id="PTHR47958">
    <property type="entry name" value="ATP-DEPENDENT RNA HELICASE DBP3"/>
    <property type="match status" value="1"/>
</dbReference>
<gene>
    <name evidence="8" type="ORF">AAJ76_1500026595</name>
</gene>
<protein>
    <recommendedName>
        <fullName evidence="1">RNA helicase</fullName>
        <ecNumber evidence="1">3.6.4.13</ecNumber>
    </recommendedName>
</protein>
<feature type="domain" description="Helicase C-terminal" evidence="7">
    <location>
        <begin position="267"/>
        <end position="421"/>
    </location>
</feature>
<dbReference type="GO" id="GO:0003676">
    <property type="term" value="F:nucleic acid binding"/>
    <property type="evidence" value="ECO:0007669"/>
    <property type="project" value="InterPro"/>
</dbReference>
<dbReference type="InterPro" id="IPR027417">
    <property type="entry name" value="P-loop_NTPase"/>
</dbReference>
<dbReference type="InterPro" id="IPR014001">
    <property type="entry name" value="Helicase_ATP-bd"/>
</dbReference>
<comment type="caution">
    <text evidence="8">The sequence shown here is derived from an EMBL/GenBank/DDBJ whole genome shotgun (WGS) entry which is preliminary data.</text>
</comment>
<dbReference type="OMA" id="DFKNLCM"/>
<dbReference type="GeneID" id="36318996"/>
<evidence type="ECO:0000256" key="2">
    <source>
        <dbReference type="ARBA" id="ARBA00022741"/>
    </source>
</evidence>
<evidence type="ECO:0000313" key="8">
    <source>
        <dbReference type="EMBL" id="KKO75652.1"/>
    </source>
</evidence>
<dbReference type="EC" id="3.6.4.13" evidence="1"/>
<organism evidence="8 9">
    <name type="scientific">Vairimorpha ceranae</name>
    <dbReference type="NCBI Taxonomy" id="40302"/>
    <lineage>
        <taxon>Eukaryota</taxon>
        <taxon>Fungi</taxon>
        <taxon>Fungi incertae sedis</taxon>
        <taxon>Microsporidia</taxon>
        <taxon>Nosematidae</taxon>
        <taxon>Vairimorpha</taxon>
    </lineage>
</organism>
<dbReference type="VEuPathDB" id="MicrosporidiaDB:G9O61_00g012520"/>
<feature type="domain" description="Helicase ATP-binding" evidence="6">
    <location>
        <begin position="78"/>
        <end position="241"/>
    </location>
</feature>
<dbReference type="OrthoDB" id="10265785at2759"/>
<dbReference type="Pfam" id="PF00271">
    <property type="entry name" value="Helicase_C"/>
    <property type="match status" value="1"/>
</dbReference>
<dbReference type="EMBL" id="JPQZ01000015">
    <property type="protein sequence ID" value="KKO75652.1"/>
    <property type="molecule type" value="Genomic_DNA"/>
</dbReference>
<keyword evidence="5" id="KW-0067">ATP-binding</keyword>
<evidence type="ECO:0000259" key="6">
    <source>
        <dbReference type="PROSITE" id="PS51192"/>
    </source>
</evidence>
<evidence type="ECO:0000256" key="1">
    <source>
        <dbReference type="ARBA" id="ARBA00012552"/>
    </source>
</evidence>
<keyword evidence="2" id="KW-0547">Nucleotide-binding</keyword>
<dbReference type="CDD" id="cd18787">
    <property type="entry name" value="SF2_C_DEAD"/>
    <property type="match status" value="1"/>
</dbReference>